<gene>
    <name evidence="2" type="ORF">ACFFTR_09465</name>
</gene>
<evidence type="ECO:0000259" key="1">
    <source>
        <dbReference type="PROSITE" id="PS50075"/>
    </source>
</evidence>
<sequence>MQQHFDIADLQQVVASCVGVTDVGVISVETLDESFADLGVDSLARYEVATRLQDTLTVTISDDDIERATTPRLMLALVNERLSGLAQQGSGT</sequence>
<dbReference type="RefSeq" id="WP_223103580.1">
    <property type="nucleotide sequence ID" value="NZ_CP061913.1"/>
</dbReference>
<accession>A0ABV5M3C2</accession>
<dbReference type="PROSITE" id="PS50075">
    <property type="entry name" value="CARRIER"/>
    <property type="match status" value="1"/>
</dbReference>
<evidence type="ECO:0000313" key="3">
    <source>
        <dbReference type="Proteomes" id="UP001589608"/>
    </source>
</evidence>
<dbReference type="Pfam" id="PF00550">
    <property type="entry name" value="PP-binding"/>
    <property type="match status" value="1"/>
</dbReference>
<name>A0ABV5M3C2_9ACTN</name>
<comment type="caution">
    <text evidence="2">The sequence shown here is derived from an EMBL/GenBank/DDBJ whole genome shotgun (WGS) entry which is preliminary data.</text>
</comment>
<dbReference type="Gene3D" id="1.10.1200.10">
    <property type="entry name" value="ACP-like"/>
    <property type="match status" value="1"/>
</dbReference>
<reference evidence="2 3" key="1">
    <citation type="submission" date="2024-09" db="EMBL/GenBank/DDBJ databases">
        <authorList>
            <person name="Sun Q."/>
            <person name="Mori K."/>
        </authorList>
    </citation>
    <scope>NUCLEOTIDE SEQUENCE [LARGE SCALE GENOMIC DNA]</scope>
    <source>
        <strain evidence="2 3">JCM 3307</strain>
    </source>
</reference>
<evidence type="ECO:0000313" key="2">
    <source>
        <dbReference type="EMBL" id="MFB9443311.1"/>
    </source>
</evidence>
<proteinExistence type="predicted"/>
<dbReference type="InterPro" id="IPR009081">
    <property type="entry name" value="PP-bd_ACP"/>
</dbReference>
<organism evidence="2 3">
    <name type="scientific">Dactylosporangium vinaceum</name>
    <dbReference type="NCBI Taxonomy" id="53362"/>
    <lineage>
        <taxon>Bacteria</taxon>
        <taxon>Bacillati</taxon>
        <taxon>Actinomycetota</taxon>
        <taxon>Actinomycetes</taxon>
        <taxon>Micromonosporales</taxon>
        <taxon>Micromonosporaceae</taxon>
        <taxon>Dactylosporangium</taxon>
    </lineage>
</organism>
<dbReference type="SUPFAM" id="SSF47336">
    <property type="entry name" value="ACP-like"/>
    <property type="match status" value="1"/>
</dbReference>
<dbReference type="EMBL" id="JBHMCA010000020">
    <property type="protein sequence ID" value="MFB9443311.1"/>
    <property type="molecule type" value="Genomic_DNA"/>
</dbReference>
<feature type="domain" description="Carrier" evidence="1">
    <location>
        <begin position="4"/>
        <end position="82"/>
    </location>
</feature>
<dbReference type="Proteomes" id="UP001589608">
    <property type="component" value="Unassembled WGS sequence"/>
</dbReference>
<keyword evidence="3" id="KW-1185">Reference proteome</keyword>
<dbReference type="InterPro" id="IPR036736">
    <property type="entry name" value="ACP-like_sf"/>
</dbReference>
<protein>
    <submittedName>
        <fullName evidence="2">Acyl carrier protein</fullName>
    </submittedName>
</protein>